<dbReference type="PRINTS" id="PR00739">
    <property type="entry name" value="GLHYDRLASE26"/>
</dbReference>
<dbReference type="AlphaFoldDB" id="A0A1H8VH78"/>
<dbReference type="Pfam" id="PF03425">
    <property type="entry name" value="CBM_11"/>
    <property type="match status" value="1"/>
</dbReference>
<comment type="similarity">
    <text evidence="1 4">Belongs to the glycosyl hydrolase 26 family.</text>
</comment>
<feature type="active site" description="Proton donor" evidence="4">
    <location>
        <position position="421"/>
    </location>
</feature>
<evidence type="ECO:0000313" key="7">
    <source>
        <dbReference type="Proteomes" id="UP000198847"/>
    </source>
</evidence>
<accession>A0A1H8VH78</accession>
<dbReference type="Proteomes" id="UP000198847">
    <property type="component" value="Unassembled WGS sequence"/>
</dbReference>
<keyword evidence="3 4" id="KW-0326">Glycosidase</keyword>
<proteinExistence type="inferred from homology"/>
<dbReference type="SUPFAM" id="SSF49785">
    <property type="entry name" value="Galactose-binding domain-like"/>
    <property type="match status" value="2"/>
</dbReference>
<dbReference type="InterPro" id="IPR022790">
    <property type="entry name" value="GH26_dom"/>
</dbReference>
<sequence>MNEKMLRRMLPLTLSASFLLSGLPENYLPAPLQGVCTMSRATAAEAQTWDFSGGLGPWHYGGVWDYSGTPELTYDAAVGDGAAKLTVDFTNNAKKSWSEIKLENGALPLALEGYNVVTYDFYFNPKSMSSGTFKTKLYMTSDKNQEVVNTYPDIDLDSAEPIAGTSLKKVNVHIPFEPANANVAYFMISIVGSNTDYKGELYIDQITLGHEVVKDIYVDYTATLANKSKVDINMLKIPAVVSPVDAKADSNTVKLLAYLKGIAESGKTLYGHQNDLHKKVGRGVGPSDTYELTGDYPAVVGMDGLALTGSELDLTDAERAQGMTFVDKAANVGMEANRVGAIVTLSCHMPNFAEVAAKGKKDGKYDYSGYTPTVTSGDVVARILPGGDLNSVYTGYLDLVAEYGQKLQAQGIPVLFRPFHENNGSWFWWGAAFCSPSQYKNLFRYTEEYLRDKKGLHNFLYAYSPGGPFISEEDYLTRYPGDAFVDIIGFDMYHKDPAVQDTWMDSFGSTMELVQQFAQQHNKVAAVTETGILVGNSAMAKAGNKRPDWFKEALQAVAKHKMAYFMTWSNFDETNFDQPYMISDKRGHEMINQFVDFYNQQDVVFAGQMADYKTLNIKQQAAAGTYGYLIAPNSNERICQPVRLKANVAGKVQKVRFIVKKADGTAVAVMDAKKSGGTYAATMTEASLSALGKTVGTVDLQLDGNTVDSVKVLYNMPQPPLDPSLVDDFENYYGDNGMLQSAYSTNIGAGCNVTATLTEDVAEHKSGDTGLKFHYKIGKGGYAGVIKSLKGVDWSAYNAIQFWVKPDGQGQRLIIQLNSNGEDFEVDLAEMAKESGPRLVTIPFSQFKGKQNGKFDQAHVQHFAIYCNTIGNEMVDSNLYFDDIKAVKQ</sequence>
<dbReference type="GO" id="GO:0030245">
    <property type="term" value="P:cellulose catabolic process"/>
    <property type="evidence" value="ECO:0007669"/>
    <property type="project" value="InterPro"/>
</dbReference>
<keyword evidence="2 4" id="KW-0378">Hydrolase</keyword>
<dbReference type="Gene3D" id="2.60.120.260">
    <property type="entry name" value="Galactose-binding domain-like"/>
    <property type="match status" value="1"/>
</dbReference>
<dbReference type="Gene3D" id="2.60.120.430">
    <property type="entry name" value="Galactose-binding lectin"/>
    <property type="match status" value="1"/>
</dbReference>
<reference evidence="6 7" key="1">
    <citation type="submission" date="2016-10" db="EMBL/GenBank/DDBJ databases">
        <authorList>
            <person name="de Groot N.N."/>
        </authorList>
    </citation>
    <scope>NUCLEOTIDE SEQUENCE [LARGE SCALE GENOMIC DNA]</scope>
    <source>
        <strain evidence="6 7">DSM 13305</strain>
    </source>
</reference>
<dbReference type="PROSITE" id="PS51764">
    <property type="entry name" value="GH26"/>
    <property type="match status" value="1"/>
</dbReference>
<dbReference type="GO" id="GO:0016985">
    <property type="term" value="F:mannan endo-1,4-beta-mannosidase activity"/>
    <property type="evidence" value="ECO:0007669"/>
    <property type="project" value="InterPro"/>
</dbReference>
<dbReference type="GO" id="GO:0006080">
    <property type="term" value="P:substituted mannan metabolic process"/>
    <property type="evidence" value="ECO:0007669"/>
    <property type="project" value="InterPro"/>
</dbReference>
<evidence type="ECO:0000256" key="4">
    <source>
        <dbReference type="PROSITE-ProRule" id="PRU01100"/>
    </source>
</evidence>
<dbReference type="STRING" id="112903.SAMN04490178_11190"/>
<dbReference type="InterPro" id="IPR005087">
    <property type="entry name" value="CBM11"/>
</dbReference>
<dbReference type="PANTHER" id="PTHR40079:SF4">
    <property type="entry name" value="GH26 DOMAIN-CONTAINING PROTEIN-RELATED"/>
    <property type="match status" value="1"/>
</dbReference>
<feature type="domain" description="GH26" evidence="5">
    <location>
        <begin position="250"/>
        <end position="607"/>
    </location>
</feature>
<protein>
    <submittedName>
        <fullName evidence="6">Carbohydrate binding module 27</fullName>
    </submittedName>
</protein>
<dbReference type="InterPro" id="IPR008979">
    <property type="entry name" value="Galactose-bd-like_sf"/>
</dbReference>
<dbReference type="GO" id="GO:0008810">
    <property type="term" value="F:cellulase activity"/>
    <property type="evidence" value="ECO:0007669"/>
    <property type="project" value="InterPro"/>
</dbReference>
<dbReference type="InterPro" id="IPR000805">
    <property type="entry name" value="Glyco_hydro_26"/>
</dbReference>
<dbReference type="PANTHER" id="PTHR40079">
    <property type="entry name" value="MANNAN ENDO-1,4-BETA-MANNOSIDASE E-RELATED"/>
    <property type="match status" value="1"/>
</dbReference>
<organism evidence="6 7">
    <name type="scientific">Propionispora vibrioides</name>
    <dbReference type="NCBI Taxonomy" id="112903"/>
    <lineage>
        <taxon>Bacteria</taxon>
        <taxon>Bacillati</taxon>
        <taxon>Bacillota</taxon>
        <taxon>Negativicutes</taxon>
        <taxon>Selenomonadales</taxon>
        <taxon>Sporomusaceae</taxon>
        <taxon>Propionispora</taxon>
    </lineage>
</organism>
<dbReference type="InterPro" id="IPR017853">
    <property type="entry name" value="GH"/>
</dbReference>
<evidence type="ECO:0000259" key="5">
    <source>
        <dbReference type="PROSITE" id="PS51764"/>
    </source>
</evidence>
<evidence type="ECO:0000256" key="2">
    <source>
        <dbReference type="ARBA" id="ARBA00022801"/>
    </source>
</evidence>
<evidence type="ECO:0000313" key="6">
    <source>
        <dbReference type="EMBL" id="SEP14761.1"/>
    </source>
</evidence>
<feature type="active site" description="Nucleophile" evidence="4">
    <location>
        <position position="529"/>
    </location>
</feature>
<evidence type="ECO:0000256" key="1">
    <source>
        <dbReference type="ARBA" id="ARBA00007754"/>
    </source>
</evidence>
<dbReference type="OrthoDB" id="9802773at2"/>
<gene>
    <name evidence="6" type="ORF">SAMN04490178_11190</name>
</gene>
<name>A0A1H8VH78_9FIRM</name>
<dbReference type="EMBL" id="FODY01000011">
    <property type="protein sequence ID" value="SEP14761.1"/>
    <property type="molecule type" value="Genomic_DNA"/>
</dbReference>
<dbReference type="Pfam" id="PF02156">
    <property type="entry name" value="Glyco_hydro_26"/>
    <property type="match status" value="1"/>
</dbReference>
<keyword evidence="7" id="KW-1185">Reference proteome</keyword>
<dbReference type="Pfam" id="PF09212">
    <property type="entry name" value="CBM27"/>
    <property type="match status" value="1"/>
</dbReference>
<dbReference type="InterPro" id="IPR015295">
    <property type="entry name" value="CBM27"/>
</dbReference>
<dbReference type="SUPFAM" id="SSF51445">
    <property type="entry name" value="(Trans)glycosidases"/>
    <property type="match status" value="1"/>
</dbReference>
<dbReference type="Gene3D" id="3.20.20.80">
    <property type="entry name" value="Glycosidases"/>
    <property type="match status" value="1"/>
</dbReference>
<evidence type="ECO:0000256" key="3">
    <source>
        <dbReference type="ARBA" id="ARBA00023295"/>
    </source>
</evidence>